<organism evidence="2 3">
    <name type="scientific">Metarhizium rileyi (strain RCEF 4871)</name>
    <name type="common">Nomuraea rileyi</name>
    <dbReference type="NCBI Taxonomy" id="1649241"/>
    <lineage>
        <taxon>Eukaryota</taxon>
        <taxon>Fungi</taxon>
        <taxon>Dikarya</taxon>
        <taxon>Ascomycota</taxon>
        <taxon>Pezizomycotina</taxon>
        <taxon>Sordariomycetes</taxon>
        <taxon>Hypocreomycetidae</taxon>
        <taxon>Hypocreales</taxon>
        <taxon>Clavicipitaceae</taxon>
        <taxon>Metarhizium</taxon>
    </lineage>
</organism>
<feature type="region of interest" description="Disordered" evidence="1">
    <location>
        <begin position="23"/>
        <end position="49"/>
    </location>
</feature>
<protein>
    <submittedName>
        <fullName evidence="2">Uncharacterized protein</fullName>
    </submittedName>
</protein>
<dbReference type="Proteomes" id="UP000317257">
    <property type="component" value="Unassembled WGS sequence"/>
</dbReference>
<proteinExistence type="predicted"/>
<evidence type="ECO:0000313" key="2">
    <source>
        <dbReference type="EMBL" id="TWU72940.1"/>
    </source>
</evidence>
<dbReference type="EMBL" id="SBHS01000022">
    <property type="protein sequence ID" value="TWU72940.1"/>
    <property type="molecule type" value="Genomic_DNA"/>
</dbReference>
<dbReference type="AlphaFoldDB" id="A0A5C6G5G5"/>
<sequence length="570" mass="62023">MSRPARSSLVSVTGDGVCTFTYNNNNSAPPSPYQIQESGPGDEPTETEREANCPIRNLASHIDSCGKARVIALLAMEFLVYDGKLHGGRTNWACPFGDCKENFPHAKDLMRHVTSCSLFSGDKVYCNSCRKNDCFALQHRENQFCSADGEACGGDESPRKSKRLGKLTSLFFRSRSSSVSSSLAVHHTGIPSSASYRRASPVGNPPTPEPIMSVPASSWESQVQAIELSTPSGPPHEMGNSAPRKFPDTATDMTHELPTSELCVASGGSPVSAPDTSPLFAQCLTESPVEDVSEGKETRHWALSSSNDESALPHTLTAIPYSQAPPSWTTSSSTYPALDREAIHQPWNAMQQTTPLSSRSFVPFLNDPHAGMDSYQNTSGGYNGNIASTSNPFLEAASDIQQKHRSHTWPQPETYLGEHSRSAIPHPAPHEPVRPWSRNISKPGAALDQQTTPSLRVSKLREAYAASLIPEAASPSDCLAEETHSYACPYCPYRPSGNETNAAFSHPAPPSKTAVVTRANLRRLPETTTLETYLQHQQDSEKVPPGLQTSARDHTQLLQTLKRAFPHNRY</sequence>
<accession>A0A5C6G5G5</accession>
<reference evidence="3" key="1">
    <citation type="submission" date="2018-12" db="EMBL/GenBank/DDBJ databases">
        <title>The complete genome of Metarhizium rileyi, a key fungal pathogen of Lepidoptera.</title>
        <authorList>
            <person name="Binneck E."/>
            <person name="Lastra C.C.L."/>
            <person name="Sosa-Gomez D.R."/>
        </authorList>
    </citation>
    <scope>NUCLEOTIDE SEQUENCE [LARGE SCALE GENOMIC DNA]</scope>
    <source>
        <strain evidence="3">Cep018-CH2</strain>
    </source>
</reference>
<name>A0A5C6G5G5_METRR</name>
<gene>
    <name evidence="2" type="ORF">ED733_002495</name>
</gene>
<evidence type="ECO:0000313" key="3">
    <source>
        <dbReference type="Proteomes" id="UP000317257"/>
    </source>
</evidence>
<comment type="caution">
    <text evidence="2">The sequence shown here is derived from an EMBL/GenBank/DDBJ whole genome shotgun (WGS) entry which is preliminary data.</text>
</comment>
<evidence type="ECO:0000256" key="1">
    <source>
        <dbReference type="SAM" id="MobiDB-lite"/>
    </source>
</evidence>